<dbReference type="EMBL" id="JACLYZ010000005">
    <property type="protein sequence ID" value="MBM6734296.1"/>
    <property type="molecule type" value="Genomic_DNA"/>
</dbReference>
<dbReference type="SUPFAM" id="SSF52141">
    <property type="entry name" value="Uracil-DNA glycosylase-like"/>
    <property type="match status" value="1"/>
</dbReference>
<proteinExistence type="predicted"/>
<keyword evidence="4" id="KW-1185">Reference proteome</keyword>
<reference evidence="1" key="2">
    <citation type="journal article" date="2021" name="PeerJ">
        <title>Extensive microbial diversity within the chicken gut microbiome revealed by metagenomics and culture.</title>
        <authorList>
            <person name="Gilroy R."/>
            <person name="Ravi A."/>
            <person name="Getino M."/>
            <person name="Pursley I."/>
            <person name="Horton D.L."/>
            <person name="Alikhan N.F."/>
            <person name="Baker D."/>
            <person name="Gharbi K."/>
            <person name="Hall N."/>
            <person name="Watson M."/>
            <person name="Adriaenssens E.M."/>
            <person name="Foster-Nyarko E."/>
            <person name="Jarju S."/>
            <person name="Secka A."/>
            <person name="Antonio M."/>
            <person name="Oren A."/>
            <person name="Chaudhuri R.R."/>
            <person name="La Ragione R."/>
            <person name="Hildebrand F."/>
            <person name="Pallen M.J."/>
        </authorList>
    </citation>
    <scope>NUCLEOTIDE SEQUENCE</scope>
    <source>
        <strain evidence="1">CHK55-1828</strain>
    </source>
</reference>
<name>A0A921HZL6_9BACT</name>
<dbReference type="Proteomes" id="UP000717835">
    <property type="component" value="Unassembled WGS sequence"/>
</dbReference>
<gene>
    <name evidence="2" type="ORF">H7U35_03500</name>
    <name evidence="1" type="ORF">K8W02_09275</name>
</gene>
<organism evidence="1 3">
    <name type="scientific">Mediterranea massiliensis</name>
    <dbReference type="NCBI Taxonomy" id="1841865"/>
    <lineage>
        <taxon>Bacteria</taxon>
        <taxon>Pseudomonadati</taxon>
        <taxon>Bacteroidota</taxon>
        <taxon>Bacteroidia</taxon>
        <taxon>Bacteroidales</taxon>
        <taxon>Bacteroidaceae</taxon>
        <taxon>Mediterranea</taxon>
    </lineage>
</organism>
<evidence type="ECO:0000313" key="1">
    <source>
        <dbReference type="EMBL" id="HJF92557.1"/>
    </source>
</evidence>
<protein>
    <submittedName>
        <fullName evidence="1">Uracil-DNA glycosylase family protein</fullName>
    </submittedName>
</protein>
<sequence length="191" mass="22034">MEIEQHPLEPFLPANARLLMLGSFPPQRKRWSIEFYYPNWNNDMWRIVGLIFFGDKEHFVVKGKRAFSKDELIAFLQEKGIALYDTATAVRRLQDNASDKFLEVVQPTDVRALLEKLSQCQAIVTTGEKATETLCRTFALTAPKVGDFTEFVFEGRPLRLYRMPSSSRAYPLALDKKAAAYQVMYQDLQML</sequence>
<evidence type="ECO:0000313" key="4">
    <source>
        <dbReference type="Proteomes" id="UP000766986"/>
    </source>
</evidence>
<dbReference type="Proteomes" id="UP000766986">
    <property type="component" value="Unassembled WGS sequence"/>
</dbReference>
<comment type="caution">
    <text evidence="1">The sequence shown here is derived from an EMBL/GenBank/DDBJ whole genome shotgun (WGS) entry which is preliminary data.</text>
</comment>
<dbReference type="CDD" id="cd10032">
    <property type="entry name" value="UDG-F6_HDG"/>
    <property type="match status" value="1"/>
</dbReference>
<reference evidence="2" key="1">
    <citation type="submission" date="2020-08" db="EMBL/GenBank/DDBJ databases">
        <authorList>
            <person name="Cejkova D."/>
            <person name="Kubasova T."/>
            <person name="Jahodarova E."/>
            <person name="Rychlik I."/>
        </authorList>
    </citation>
    <scope>NUCLEOTIDE SEQUENCE</scope>
    <source>
        <strain evidence="2">An772</strain>
    </source>
</reference>
<evidence type="ECO:0000313" key="2">
    <source>
        <dbReference type="EMBL" id="MBM6734296.1"/>
    </source>
</evidence>
<dbReference type="EMBL" id="DYVX01000076">
    <property type="protein sequence ID" value="HJF92557.1"/>
    <property type="molecule type" value="Genomic_DNA"/>
</dbReference>
<dbReference type="AlphaFoldDB" id="A0A921HZL6"/>
<dbReference type="Gene3D" id="3.40.470.10">
    <property type="entry name" value="Uracil-DNA glycosylase-like domain"/>
    <property type="match status" value="1"/>
</dbReference>
<reference evidence="2 4" key="3">
    <citation type="journal article" date="2021" name="Sci. Rep.">
        <title>The distribution of antibiotic resistance genes in chicken gut microbiota commensals.</title>
        <authorList>
            <person name="Juricova H."/>
            <person name="Matiasovicova J."/>
            <person name="Kubasova T."/>
            <person name="Cejkova D."/>
            <person name="Rychlik I."/>
        </authorList>
    </citation>
    <scope>NUCLEOTIDE SEQUENCE [LARGE SCALE GENOMIC DNA]</scope>
    <source>
        <strain evidence="2 4">An772</strain>
    </source>
</reference>
<reference evidence="1" key="4">
    <citation type="submission" date="2021-09" db="EMBL/GenBank/DDBJ databases">
        <authorList>
            <person name="Gilroy R."/>
        </authorList>
    </citation>
    <scope>NUCLEOTIDE SEQUENCE</scope>
    <source>
        <strain evidence="1">CHK55-1828</strain>
    </source>
</reference>
<accession>A0A921HZL6</accession>
<dbReference type="InterPro" id="IPR036895">
    <property type="entry name" value="Uracil-DNA_glycosylase-like_sf"/>
</dbReference>
<evidence type="ECO:0000313" key="3">
    <source>
        <dbReference type="Proteomes" id="UP000717835"/>
    </source>
</evidence>
<dbReference type="RefSeq" id="WP_022021152.1">
    <property type="nucleotide sequence ID" value="NZ_CALUIP010000013.1"/>
</dbReference>